<protein>
    <submittedName>
        <fullName evidence="1">Uncharacterized protein</fullName>
    </submittedName>
</protein>
<reference evidence="1" key="2">
    <citation type="journal article" date="2015" name="Data Brief">
        <title>Shoot transcriptome of the giant reed, Arundo donax.</title>
        <authorList>
            <person name="Barrero R.A."/>
            <person name="Guerrero F.D."/>
            <person name="Moolhuijzen P."/>
            <person name="Goolsby J.A."/>
            <person name="Tidwell J."/>
            <person name="Bellgard S.E."/>
            <person name="Bellgard M.I."/>
        </authorList>
    </citation>
    <scope>NUCLEOTIDE SEQUENCE</scope>
    <source>
        <tissue evidence="1">Shoot tissue taken approximately 20 cm above the soil surface</tissue>
    </source>
</reference>
<proteinExistence type="predicted"/>
<organism evidence="1">
    <name type="scientific">Arundo donax</name>
    <name type="common">Giant reed</name>
    <name type="synonym">Donax arundinaceus</name>
    <dbReference type="NCBI Taxonomy" id="35708"/>
    <lineage>
        <taxon>Eukaryota</taxon>
        <taxon>Viridiplantae</taxon>
        <taxon>Streptophyta</taxon>
        <taxon>Embryophyta</taxon>
        <taxon>Tracheophyta</taxon>
        <taxon>Spermatophyta</taxon>
        <taxon>Magnoliopsida</taxon>
        <taxon>Liliopsida</taxon>
        <taxon>Poales</taxon>
        <taxon>Poaceae</taxon>
        <taxon>PACMAD clade</taxon>
        <taxon>Arundinoideae</taxon>
        <taxon>Arundineae</taxon>
        <taxon>Arundo</taxon>
    </lineage>
</organism>
<name>A0A0A8ZMS8_ARUDO</name>
<sequence length="65" mass="7547">MELSSTRTMLIFFLKKTVITPTLKRHFRSLLLDYCKPTDQLLVVVNNEVKCQICTMNPMPFIITA</sequence>
<accession>A0A0A8ZMS8</accession>
<reference evidence="1" key="1">
    <citation type="submission" date="2014-09" db="EMBL/GenBank/DDBJ databases">
        <authorList>
            <person name="Magalhaes I.L.F."/>
            <person name="Oliveira U."/>
            <person name="Santos F.R."/>
            <person name="Vidigal T.H.D.A."/>
            <person name="Brescovit A.D."/>
            <person name="Santos A.J."/>
        </authorList>
    </citation>
    <scope>NUCLEOTIDE SEQUENCE</scope>
    <source>
        <tissue evidence="1">Shoot tissue taken approximately 20 cm above the soil surface</tissue>
    </source>
</reference>
<dbReference type="AlphaFoldDB" id="A0A0A8ZMS8"/>
<evidence type="ECO:0000313" key="1">
    <source>
        <dbReference type="EMBL" id="JAD36122.1"/>
    </source>
</evidence>
<dbReference type="EMBL" id="GBRH01261773">
    <property type="protein sequence ID" value="JAD36122.1"/>
    <property type="molecule type" value="Transcribed_RNA"/>
</dbReference>